<accession>A0A4M9XXY6</accession>
<evidence type="ECO:0000256" key="3">
    <source>
        <dbReference type="ARBA" id="ARBA00005425"/>
    </source>
</evidence>
<evidence type="ECO:0000256" key="5">
    <source>
        <dbReference type="ARBA" id="ARBA00022525"/>
    </source>
</evidence>
<dbReference type="Pfam" id="PF04650">
    <property type="entry name" value="YSIRK_signal"/>
    <property type="match status" value="1"/>
</dbReference>
<evidence type="ECO:0000256" key="8">
    <source>
        <dbReference type="ARBA" id="ARBA00022723"/>
    </source>
</evidence>
<dbReference type="EMBL" id="CABBMN010000019">
    <property type="protein sequence ID" value="VSC34069.1"/>
    <property type="molecule type" value="Genomic_DNA"/>
</dbReference>
<evidence type="ECO:0000256" key="10">
    <source>
        <dbReference type="ARBA" id="ARBA00022801"/>
    </source>
</evidence>
<keyword evidence="8" id="KW-0479">Metal-binding</keyword>
<feature type="compositionally biased region" description="Basic and acidic residues" evidence="16">
    <location>
        <begin position="521"/>
        <end position="547"/>
    </location>
</feature>
<feature type="compositionally biased region" description="Basic and acidic residues" evidence="16">
    <location>
        <begin position="278"/>
        <end position="298"/>
    </location>
</feature>
<organism evidence="20 21">
    <name type="scientific">Streptococcus pneumoniae</name>
    <dbReference type="NCBI Taxonomy" id="1313"/>
    <lineage>
        <taxon>Bacteria</taxon>
        <taxon>Bacillati</taxon>
        <taxon>Bacillota</taxon>
        <taxon>Bacilli</taxon>
        <taxon>Lactobacillales</taxon>
        <taxon>Streptococcaceae</taxon>
        <taxon>Streptococcus</taxon>
    </lineage>
</organism>
<dbReference type="PROSITE" id="PS51109">
    <property type="entry name" value="G5"/>
    <property type="match status" value="1"/>
</dbReference>
<feature type="domain" description="G5" evidence="19">
    <location>
        <begin position="316"/>
        <end position="395"/>
    </location>
</feature>
<feature type="compositionally biased region" description="Polar residues" evidence="16">
    <location>
        <begin position="552"/>
        <end position="565"/>
    </location>
</feature>
<evidence type="ECO:0000259" key="18">
    <source>
        <dbReference type="PROSITE" id="PS50847"/>
    </source>
</evidence>
<dbReference type="InterPro" id="IPR011098">
    <property type="entry name" value="G5_dom"/>
</dbReference>
<keyword evidence="11" id="KW-0862">Zinc</keyword>
<dbReference type="Pfam" id="PF07581">
    <property type="entry name" value="Glug"/>
    <property type="match status" value="1"/>
</dbReference>
<dbReference type="GO" id="GO:0004222">
    <property type="term" value="F:metalloendopeptidase activity"/>
    <property type="evidence" value="ECO:0007669"/>
    <property type="project" value="InterPro"/>
</dbReference>
<keyword evidence="5" id="KW-0964">Secreted</keyword>
<dbReference type="NCBIfam" id="TIGR01167">
    <property type="entry name" value="LPXTG_anchor"/>
    <property type="match status" value="1"/>
</dbReference>
<evidence type="ECO:0000256" key="11">
    <source>
        <dbReference type="ARBA" id="ARBA00022833"/>
    </source>
</evidence>
<feature type="domain" description="Gram-positive cocci surface proteins LPxTG" evidence="18">
    <location>
        <begin position="96"/>
        <end position="134"/>
    </location>
</feature>
<name>A0A4M9XXY6_STREE</name>
<dbReference type="GO" id="GO:0005576">
    <property type="term" value="C:extracellular region"/>
    <property type="evidence" value="ECO:0007669"/>
    <property type="project" value="InterPro"/>
</dbReference>
<evidence type="ECO:0000256" key="2">
    <source>
        <dbReference type="ARBA" id="ARBA00004141"/>
    </source>
</evidence>
<feature type="compositionally biased region" description="Polar residues" evidence="16">
    <location>
        <begin position="604"/>
        <end position="628"/>
    </location>
</feature>
<dbReference type="Gene3D" id="2.160.20.110">
    <property type="match status" value="1"/>
</dbReference>
<evidence type="ECO:0000256" key="15">
    <source>
        <dbReference type="ARBA" id="ARBA00023136"/>
    </source>
</evidence>
<dbReference type="RefSeq" id="WP_061464675.1">
    <property type="nucleotide sequence ID" value="NZ_LJWJ01000005.1"/>
</dbReference>
<dbReference type="EC" id="3.4.24.13" evidence="20"/>
<reference evidence="20 21" key="1">
    <citation type="submission" date="2019-04" db="EMBL/GenBank/DDBJ databases">
        <authorList>
            <consortium name="Pathogen Informatics"/>
        </authorList>
    </citation>
    <scope>NUCLEOTIDE SEQUENCE [LARGE SCALE GENOMIC DNA]</scope>
    <source>
        <strain evidence="20 21">GPSC148</strain>
    </source>
</reference>
<feature type="transmembrane region" description="Helical" evidence="17">
    <location>
        <begin position="134"/>
        <end position="154"/>
    </location>
</feature>
<evidence type="ECO:0000256" key="12">
    <source>
        <dbReference type="ARBA" id="ARBA00022989"/>
    </source>
</evidence>
<keyword evidence="15 17" id="KW-0472">Membrane</keyword>
<dbReference type="Pfam" id="PF00746">
    <property type="entry name" value="Gram_pos_anchor"/>
    <property type="match status" value="1"/>
</dbReference>
<keyword evidence="6 20" id="KW-0645">Protease</keyword>
<evidence type="ECO:0000256" key="16">
    <source>
        <dbReference type="SAM" id="MobiDB-lite"/>
    </source>
</evidence>
<feature type="compositionally biased region" description="Basic and acidic residues" evidence="16">
    <location>
        <begin position="656"/>
        <end position="676"/>
    </location>
</feature>
<dbReference type="GO" id="GO:0008270">
    <property type="term" value="F:zinc ion binding"/>
    <property type="evidence" value="ECO:0007669"/>
    <property type="project" value="InterPro"/>
</dbReference>
<keyword evidence="12 17" id="KW-1133">Transmembrane helix</keyword>
<evidence type="ECO:0000256" key="13">
    <source>
        <dbReference type="ARBA" id="ARBA00023049"/>
    </source>
</evidence>
<dbReference type="InterPro" id="IPR019931">
    <property type="entry name" value="LPXTG_anchor"/>
</dbReference>
<feature type="transmembrane region" description="Helical" evidence="17">
    <location>
        <begin position="105"/>
        <end position="122"/>
    </location>
</feature>
<dbReference type="PROSITE" id="PS50847">
    <property type="entry name" value="GRAM_POS_ANCHORING"/>
    <property type="match status" value="1"/>
</dbReference>
<keyword evidence="14" id="KW-0572">Peptidoglycan-anchor</keyword>
<evidence type="ECO:0000256" key="14">
    <source>
        <dbReference type="ARBA" id="ARBA00023088"/>
    </source>
</evidence>
<comment type="cofactor">
    <cofactor evidence="1">
        <name>Zn(2+)</name>
        <dbReference type="ChEBI" id="CHEBI:29105"/>
    </cofactor>
</comment>
<proteinExistence type="inferred from homology"/>
<comment type="subcellular location">
    <subcellularLocation>
        <location evidence="2">Membrane</location>
        <topology evidence="2">Multi-pass membrane protein</topology>
    </subcellularLocation>
</comment>
<evidence type="ECO:0000313" key="20">
    <source>
        <dbReference type="EMBL" id="VSC34069.1"/>
    </source>
</evidence>
<feature type="region of interest" description="Disordered" evidence="16">
    <location>
        <begin position="462"/>
        <end position="676"/>
    </location>
</feature>
<evidence type="ECO:0000256" key="6">
    <source>
        <dbReference type="ARBA" id="ARBA00022670"/>
    </source>
</evidence>
<keyword evidence="7 17" id="KW-0812">Transmembrane</keyword>
<dbReference type="GO" id="GO:0016020">
    <property type="term" value="C:membrane"/>
    <property type="evidence" value="ECO:0007669"/>
    <property type="project" value="UniProtKB-SubCell"/>
</dbReference>
<evidence type="ECO:0000256" key="1">
    <source>
        <dbReference type="ARBA" id="ARBA00001947"/>
    </source>
</evidence>
<gene>
    <name evidence="20" type="primary">zmpA</name>
    <name evidence="20" type="ORF">SAMEA3390019_02020</name>
</gene>
<dbReference type="PANTHER" id="PTHR22929">
    <property type="entry name" value="RNA POLYMERASE III TRANSCRIPTION INITIATION FACTOR B"/>
    <property type="match status" value="1"/>
</dbReference>
<evidence type="ECO:0000313" key="21">
    <source>
        <dbReference type="Proteomes" id="UP000311674"/>
    </source>
</evidence>
<dbReference type="Proteomes" id="UP000311674">
    <property type="component" value="Unassembled WGS sequence"/>
</dbReference>
<dbReference type="Pfam" id="PF07501">
    <property type="entry name" value="G5"/>
    <property type="match status" value="1"/>
</dbReference>
<dbReference type="PANTHER" id="PTHR22929:SF0">
    <property type="entry name" value="TRANSCRIPTION FACTOR TFIIIB COMPONENT B'' HOMOLOG"/>
    <property type="match status" value="1"/>
</dbReference>
<dbReference type="InterPro" id="IPR011493">
    <property type="entry name" value="GLUG"/>
</dbReference>
<feature type="region of interest" description="Disordered" evidence="16">
    <location>
        <begin position="256"/>
        <end position="307"/>
    </location>
</feature>
<feature type="compositionally biased region" description="Polar residues" evidence="16">
    <location>
        <begin position="574"/>
        <end position="595"/>
    </location>
</feature>
<dbReference type="Gene3D" id="2.20.230.10">
    <property type="entry name" value="Resuscitation-promoting factor rpfb"/>
    <property type="match status" value="1"/>
</dbReference>
<dbReference type="NCBIfam" id="TIGR01168">
    <property type="entry name" value="YSIRK_signal"/>
    <property type="match status" value="1"/>
</dbReference>
<sequence>MEKYFGEKQERFSFRKLSVGLVSATISSLFFMSVLASSSVDAQETAGVHYKYVADSELSSEEKKQLVYDIPTYVENDDETYYLVYKLNSQNQLAELPNTGSKNEMQALVAGASLATLGILIFTVSKKKVKNKTVLHLVLVAGIGNGVLVSVHALENHLLLNYNTDYELTSGEKLPLPKEISISGYTYIGYIKEGKTTSDFEVSNQEKSAATPTKQQKVDYNVTPNFVDHPSTVQAIQEQTPVSSTKPTEVQVVEKPFSTELINPRKEEKQSSDSQEQLAEHKNLETKKEEKISPKEKTGVNTLNPQDEVLSGQLNKPELLYREETIETKIDFQEEIQENPDLAEGTVRVKQEGKLGKKVEIVRIFSVNKEEVSREIVSTSTTAPIPRIVEKGTKKTQVIKEQPETGVEHKDVQSGAIVEPAIQPELPEAVVSDKGVPEVQPALPEAVVTDKGEPAVQPELPEAVVTDKGEPEVQPELPEAVVTDKGEPEVQPALPEAVVSDKGEPEQVAPLPEYKGNIEQVKPETPVEKTKEQGPEKTEEVPVKPTEETPVNPNEGTTEGTSIQEAENPVQPAEETQTNSGKIANENTGEVSNKPSDSKPPVEESNQPEKNGTATKPENSGNTTSENGQPEPEPSNGNSTEDVSTESNTSNSNGNEEIKQENELDPDKKVEDPEKKLELRNVSDLELYSLSNGTYKQHISLEQVPSNPNSYFVKVKSSSFKDVYLPVASISEERKNDKILYKITAKVEKLQQEIESRYKDNFTFYLAKKGTEETTNFTSFSNLVKAINQNLAGTYHLAASLNANEVELANTDNAYIKGTFTGKLIGKNNGKHYAIYNLKKSLFDSLSNATVENLSLKSVNISGKNDIGSLANEAKNGTTINEVHVDGLLGGERGIGGLVAKVDQSNITNSSFTGRIVNTYETKSAYNIGGLVGHLTGDRASINSSKSTVVISSNTNSSDQTVGGIAGLVDKDAHIQNSYSEGDINNSQRFGKVAGIAGNLWDRESNSENHAGRLTNVLSDVNVTNGNAISGYHYNGMKITDAFSNKANKVFNVTLEKDEVVSKESFEERGTMLDASQIASKKAEINLLTPPIVEPLSTSGKKDSDFSKIAHYQANRALVYKNIEKLLPFYNKATIVKYGNLVKENSILYQKELLSAVMMKDDQVITDIISNKQTANKLLLHYKDHSSEKLELKYKDDFANLAEYSIGDSGLLYTPNQFLYDQTSIINQVLPELNRVNYQSDAVRNTLGISPEVKLTELYLEEQFTKTKQDLANSLKKLLSADAGLAGDNPVTRGYLVDKIKNNKEALLLGLTYLERWYNFSYGQVNVKDLVMYHPDFFGKGNTSPLDTLIELGKSGFNNLLAKNNVDTYAISLASHHGTTDLFSTLENYRKVFLPDKTNNDWFKSQTKAYIVEEKSNIEEVKTKQELVGTKYSIGVYDRITSATWKYRNMVLPLLTLPEKSVFVISTISSLGFGAYDRYRNSEHKAGKDLNDFVEENARETAKRQRDHYDYWYRILDNNAREKLYRNILLYDAYKLGDDNTVGKATKVASFDDPNPAMKYFFGPVGNKVGHNGHGAYATGDAVYYMGYRMLDKDGAITYTHEMTHDSDQDIYLGGYGRRSGLGPEFFAKGLLQAPDQPSDATITINSILKHKTSDSTEGQRLQVLDPTTRFNDAADLQNYVHNMFDLIYMLEYLEGQSIVNKLSVYQKMAALRKIENKYVKDPADGNEVYATNVVKELTEAEARNLNSFESLIDHNILSAREYQSGDYERNGYYTIKLFAPIYSALSSEKGTPGDLMGRRIAYELLAAKGFKDGMVPYISNQYEEVAKQKGKTINLYAKERGLVTDKLVLDKVFEGKYSSWADFKKAMYDERVKQFGNLKQVTFKDPTKPWPNYATKTINRVSELQALMDQAVLKDTETPHWYNYNPEIDSAVHKLKRAIFKAYLDQTNDFRSSIFENKK</sequence>
<keyword evidence="4" id="KW-0134">Cell wall</keyword>
<evidence type="ECO:0000259" key="19">
    <source>
        <dbReference type="PROSITE" id="PS51109"/>
    </source>
</evidence>
<dbReference type="GO" id="GO:0006508">
    <property type="term" value="P:proteolysis"/>
    <property type="evidence" value="ECO:0007669"/>
    <property type="project" value="UniProtKB-KW"/>
</dbReference>
<dbReference type="SMART" id="SM01208">
    <property type="entry name" value="G5"/>
    <property type="match status" value="1"/>
</dbReference>
<keyword evidence="10 20" id="KW-0378">Hydrolase</keyword>
<keyword evidence="9" id="KW-0732">Signal</keyword>
<dbReference type="InterPro" id="IPR011505">
    <property type="entry name" value="Peptidase_M26_C_dom"/>
</dbReference>
<feature type="compositionally biased region" description="Low complexity" evidence="16">
    <location>
        <begin position="638"/>
        <end position="655"/>
    </location>
</feature>
<evidence type="ECO:0000256" key="9">
    <source>
        <dbReference type="ARBA" id="ARBA00022729"/>
    </source>
</evidence>
<dbReference type="Pfam" id="PF07580">
    <property type="entry name" value="Peptidase_M26_C"/>
    <property type="match status" value="1"/>
</dbReference>
<dbReference type="Pfam" id="PF05342">
    <property type="entry name" value="Peptidase_M26_N"/>
    <property type="match status" value="1"/>
</dbReference>
<dbReference type="InterPro" id="IPR008006">
    <property type="entry name" value="Peptidase_M26_N_dom"/>
</dbReference>
<evidence type="ECO:0000256" key="4">
    <source>
        <dbReference type="ARBA" id="ARBA00022512"/>
    </source>
</evidence>
<keyword evidence="13" id="KW-0482">Metalloprotease</keyword>
<protein>
    <submittedName>
        <fullName evidence="20">IgA-protease</fullName>
        <ecNumber evidence="20">3.4.24.13</ecNumber>
    </submittedName>
</protein>
<evidence type="ECO:0000256" key="17">
    <source>
        <dbReference type="SAM" id="Phobius"/>
    </source>
</evidence>
<dbReference type="InterPro" id="IPR005877">
    <property type="entry name" value="YSIRK_signal_dom"/>
</dbReference>
<evidence type="ECO:0000256" key="7">
    <source>
        <dbReference type="ARBA" id="ARBA00022692"/>
    </source>
</evidence>
<comment type="similarity">
    <text evidence="3">Belongs to the peptidase M26 family.</text>
</comment>